<keyword evidence="1" id="KW-0812">Transmembrane</keyword>
<keyword evidence="1" id="KW-1133">Transmembrane helix</keyword>
<comment type="caution">
    <text evidence="3">The sequence shown here is derived from an EMBL/GenBank/DDBJ whole genome shotgun (WGS) entry which is preliminary data.</text>
</comment>
<reference evidence="3" key="1">
    <citation type="submission" date="2021-08" db="EMBL/GenBank/DDBJ databases">
        <title>Chromosome-Level Trichoderma cornu-damae using Hi-C Data.</title>
        <authorList>
            <person name="Kim C.S."/>
        </authorList>
    </citation>
    <scope>NUCLEOTIDE SEQUENCE</scope>
    <source>
        <strain evidence="3">KA19-0412C</strain>
    </source>
</reference>
<name>A0A9P8QRC0_9HYPO</name>
<evidence type="ECO:0000313" key="4">
    <source>
        <dbReference type="Proteomes" id="UP000827724"/>
    </source>
</evidence>
<accession>A0A9P8QRC0</accession>
<dbReference type="Proteomes" id="UP000827724">
    <property type="component" value="Unassembled WGS sequence"/>
</dbReference>
<feature type="transmembrane region" description="Helical" evidence="1">
    <location>
        <begin position="250"/>
        <end position="268"/>
    </location>
</feature>
<feature type="chain" id="PRO_5040429930" evidence="2">
    <location>
        <begin position="16"/>
        <end position="328"/>
    </location>
</feature>
<evidence type="ECO:0000313" key="3">
    <source>
        <dbReference type="EMBL" id="KAH6610940.1"/>
    </source>
</evidence>
<feature type="signal peptide" evidence="2">
    <location>
        <begin position="1"/>
        <end position="15"/>
    </location>
</feature>
<organism evidence="3 4">
    <name type="scientific">Trichoderma cornu-damae</name>
    <dbReference type="NCBI Taxonomy" id="654480"/>
    <lineage>
        <taxon>Eukaryota</taxon>
        <taxon>Fungi</taxon>
        <taxon>Dikarya</taxon>
        <taxon>Ascomycota</taxon>
        <taxon>Pezizomycotina</taxon>
        <taxon>Sordariomycetes</taxon>
        <taxon>Hypocreomycetidae</taxon>
        <taxon>Hypocreales</taxon>
        <taxon>Hypocreaceae</taxon>
        <taxon>Trichoderma</taxon>
    </lineage>
</organism>
<dbReference type="AlphaFoldDB" id="A0A9P8QRC0"/>
<evidence type="ECO:0000256" key="1">
    <source>
        <dbReference type="SAM" id="Phobius"/>
    </source>
</evidence>
<keyword evidence="4" id="KW-1185">Reference proteome</keyword>
<keyword evidence="2" id="KW-0732">Signal</keyword>
<proteinExistence type="predicted"/>
<feature type="transmembrane region" description="Helical" evidence="1">
    <location>
        <begin position="288"/>
        <end position="312"/>
    </location>
</feature>
<keyword evidence="1" id="KW-0472">Membrane</keyword>
<protein>
    <submittedName>
        <fullName evidence="3">Uncharacterized protein</fullName>
    </submittedName>
</protein>
<gene>
    <name evidence="3" type="ORF">Trco_000960</name>
</gene>
<dbReference type="EMBL" id="JAIWOZ010000001">
    <property type="protein sequence ID" value="KAH6610940.1"/>
    <property type="molecule type" value="Genomic_DNA"/>
</dbReference>
<sequence>MNEFGLFSLSGCLLGFPSSLFFCFPSDPLCLLGRSFLRPLCSIVLKHSKPLFILPKEFASFCFLCFQRGQLLLFHGNSSRAFLCLTHPLLCLTGCLCCFLGGSLVGSLCGVDLEDSEPLFVLPKELASFGLLFCQRGQFLFFSGNSSGLFLRLAGGFLSGGLRFSGSLLLCFSCNALCLLDCSFRFLGCPLLFAGCLFSLSPCGIHTKRKESLLVFPEEFTSFLFLCHQHRQFLLLLLDSSRSLFRFTNSPFFGLAGGLLLVVFSFLGRCDSCGFGASRLFDEVNPRLIRPSHLGLFGSLILCITGSSLFAFGGSFLKVIKSFVIPLG</sequence>
<evidence type="ECO:0000256" key="2">
    <source>
        <dbReference type="SAM" id="SignalP"/>
    </source>
</evidence>